<evidence type="ECO:0000256" key="1">
    <source>
        <dbReference type="ARBA" id="ARBA00005854"/>
    </source>
</evidence>
<proteinExistence type="inferred from homology"/>
<feature type="domain" description="D-isomer specific 2-hydroxyacid dehydrogenase catalytic" evidence="4">
    <location>
        <begin position="29"/>
        <end position="328"/>
    </location>
</feature>
<dbReference type="EMBL" id="DWYY01000119">
    <property type="protein sequence ID" value="HJA93601.1"/>
    <property type="molecule type" value="Genomic_DNA"/>
</dbReference>
<dbReference type="InterPro" id="IPR058205">
    <property type="entry name" value="D-LDH-like"/>
</dbReference>
<evidence type="ECO:0000256" key="3">
    <source>
        <dbReference type="RuleBase" id="RU003719"/>
    </source>
</evidence>
<dbReference type="GO" id="GO:0051287">
    <property type="term" value="F:NAD binding"/>
    <property type="evidence" value="ECO:0007669"/>
    <property type="project" value="InterPro"/>
</dbReference>
<dbReference type="AlphaFoldDB" id="A0A9D2L1Q2"/>
<evidence type="ECO:0000256" key="2">
    <source>
        <dbReference type="ARBA" id="ARBA00023027"/>
    </source>
</evidence>
<name>A0A9D2L1Q2_9FIRM</name>
<dbReference type="PROSITE" id="PS00065">
    <property type="entry name" value="D_2_HYDROXYACID_DH_1"/>
    <property type="match status" value="1"/>
</dbReference>
<evidence type="ECO:0000313" key="6">
    <source>
        <dbReference type="EMBL" id="HJA93601.1"/>
    </source>
</evidence>
<dbReference type="InterPro" id="IPR029752">
    <property type="entry name" value="D-isomer_DH_CS1"/>
</dbReference>
<reference evidence="6" key="1">
    <citation type="journal article" date="2021" name="PeerJ">
        <title>Extensive microbial diversity within the chicken gut microbiome revealed by metagenomics and culture.</title>
        <authorList>
            <person name="Gilroy R."/>
            <person name="Ravi A."/>
            <person name="Getino M."/>
            <person name="Pursley I."/>
            <person name="Horton D.L."/>
            <person name="Alikhan N.F."/>
            <person name="Baker D."/>
            <person name="Gharbi K."/>
            <person name="Hall N."/>
            <person name="Watson M."/>
            <person name="Adriaenssens E.M."/>
            <person name="Foster-Nyarko E."/>
            <person name="Jarju S."/>
            <person name="Secka A."/>
            <person name="Antonio M."/>
            <person name="Oren A."/>
            <person name="Chaudhuri R.R."/>
            <person name="La Ragione R."/>
            <person name="Hildebrand F."/>
            <person name="Pallen M.J."/>
        </authorList>
    </citation>
    <scope>NUCLEOTIDE SEQUENCE</scope>
    <source>
        <strain evidence="6">CHK179-7159</strain>
    </source>
</reference>
<dbReference type="InterPro" id="IPR006139">
    <property type="entry name" value="D-isomer_2_OHA_DH_cat_dom"/>
</dbReference>
<dbReference type="InterPro" id="IPR036291">
    <property type="entry name" value="NAD(P)-bd_dom_sf"/>
</dbReference>
<organism evidence="6 7">
    <name type="scientific">Candidatus Eisenbergiella merdipullorum</name>
    <dbReference type="NCBI Taxonomy" id="2838553"/>
    <lineage>
        <taxon>Bacteria</taxon>
        <taxon>Bacillati</taxon>
        <taxon>Bacillota</taxon>
        <taxon>Clostridia</taxon>
        <taxon>Lachnospirales</taxon>
        <taxon>Lachnospiraceae</taxon>
        <taxon>Eisenbergiella</taxon>
    </lineage>
</organism>
<dbReference type="Pfam" id="PF02826">
    <property type="entry name" value="2-Hacid_dh_C"/>
    <property type="match status" value="1"/>
</dbReference>
<evidence type="ECO:0000313" key="7">
    <source>
        <dbReference type="Proteomes" id="UP000886858"/>
    </source>
</evidence>
<gene>
    <name evidence="6" type="ORF">H9717_10900</name>
</gene>
<dbReference type="InterPro" id="IPR006140">
    <property type="entry name" value="D-isomer_DH_NAD-bd"/>
</dbReference>
<keyword evidence="2" id="KW-0520">NAD</keyword>
<comment type="similarity">
    <text evidence="1 3">Belongs to the D-isomer specific 2-hydroxyacid dehydrogenase family.</text>
</comment>
<dbReference type="SUPFAM" id="SSF52283">
    <property type="entry name" value="Formate/glycerate dehydrogenase catalytic domain-like"/>
    <property type="match status" value="1"/>
</dbReference>
<dbReference type="PANTHER" id="PTHR43026">
    <property type="entry name" value="2-HYDROXYACID DEHYDROGENASE HOMOLOG 1-RELATED"/>
    <property type="match status" value="1"/>
</dbReference>
<dbReference type="PANTHER" id="PTHR43026:SF1">
    <property type="entry name" value="2-HYDROXYACID DEHYDROGENASE HOMOLOG 1-RELATED"/>
    <property type="match status" value="1"/>
</dbReference>
<evidence type="ECO:0000259" key="5">
    <source>
        <dbReference type="Pfam" id="PF02826"/>
    </source>
</evidence>
<accession>A0A9D2L1Q2</accession>
<dbReference type="GO" id="GO:0008720">
    <property type="term" value="F:D-lactate dehydrogenase (NAD+) activity"/>
    <property type="evidence" value="ECO:0007669"/>
    <property type="project" value="TreeGrafter"/>
</dbReference>
<feature type="domain" description="D-isomer specific 2-hydroxyacid dehydrogenase NAD-binding" evidence="5">
    <location>
        <begin position="114"/>
        <end position="299"/>
    </location>
</feature>
<reference evidence="6" key="2">
    <citation type="submission" date="2021-04" db="EMBL/GenBank/DDBJ databases">
        <authorList>
            <person name="Gilroy R."/>
        </authorList>
    </citation>
    <scope>NUCLEOTIDE SEQUENCE</scope>
    <source>
        <strain evidence="6">CHK179-7159</strain>
    </source>
</reference>
<protein>
    <submittedName>
        <fullName evidence="6">Lactate dehydrogenase</fullName>
    </submittedName>
</protein>
<dbReference type="Proteomes" id="UP000886858">
    <property type="component" value="Unassembled WGS sequence"/>
</dbReference>
<dbReference type="SUPFAM" id="SSF51735">
    <property type="entry name" value="NAD(P)-binding Rossmann-fold domains"/>
    <property type="match status" value="1"/>
</dbReference>
<sequence>MKVGLFNTVRGGKARFAPYADRYEELELVEFDCPPAMENLGKLAEEGCEAMIYTADHKEPEAFFKKLSECGIRYICCCCAGYDHFDLEAMKKYGIRGANVPVYSPNAISEHTVLLVLAALRHFRKQLLQVEKCRYGLNGLMGRELRNMNVGVVGAGRIGFTTIRCLSGFGPKKIYAYDPFPNPKVEEFASFVPLEELYAQCDVIIYHAIYNESSHHMVNRESIQTMKDGVVLVNTSRGGLFDAEAVLEGIESGKLGGVCLDVIEGEGQLRKKPEYDTCPIPVLGKLLEHDNVIFTSHSAFYTDEADRNLSEGTVENLLSYARTGSCDRELVRDQE</sequence>
<keyword evidence="3" id="KW-0560">Oxidoreductase</keyword>
<evidence type="ECO:0000259" key="4">
    <source>
        <dbReference type="Pfam" id="PF00389"/>
    </source>
</evidence>
<dbReference type="Pfam" id="PF00389">
    <property type="entry name" value="2-Hacid_dh"/>
    <property type="match status" value="1"/>
</dbReference>
<comment type="caution">
    <text evidence="6">The sequence shown here is derived from an EMBL/GenBank/DDBJ whole genome shotgun (WGS) entry which is preliminary data.</text>
</comment>
<dbReference type="Gene3D" id="3.40.50.720">
    <property type="entry name" value="NAD(P)-binding Rossmann-like Domain"/>
    <property type="match status" value="2"/>
</dbReference>